<dbReference type="PRINTS" id="PR00081">
    <property type="entry name" value="GDHRDH"/>
</dbReference>
<dbReference type="GO" id="GO:0016491">
    <property type="term" value="F:oxidoreductase activity"/>
    <property type="evidence" value="ECO:0007669"/>
    <property type="project" value="UniProtKB-KW"/>
</dbReference>
<keyword evidence="2" id="KW-0560">Oxidoreductase</keyword>
<dbReference type="AlphaFoldDB" id="A0A3D8QL97"/>
<comment type="similarity">
    <text evidence="1">Belongs to the short-chain dehydrogenases/reductases (SDR) family.</text>
</comment>
<dbReference type="InterPro" id="IPR002347">
    <property type="entry name" value="SDR_fam"/>
</dbReference>
<dbReference type="PANTHER" id="PTHR24320">
    <property type="entry name" value="RETINOL DEHYDROGENASE"/>
    <property type="match status" value="1"/>
</dbReference>
<evidence type="ECO:0000313" key="3">
    <source>
        <dbReference type="EMBL" id="RDW62488.1"/>
    </source>
</evidence>
<organism evidence="3 4">
    <name type="scientific">Coleophoma crateriformis</name>
    <dbReference type="NCBI Taxonomy" id="565419"/>
    <lineage>
        <taxon>Eukaryota</taxon>
        <taxon>Fungi</taxon>
        <taxon>Dikarya</taxon>
        <taxon>Ascomycota</taxon>
        <taxon>Pezizomycotina</taxon>
        <taxon>Leotiomycetes</taxon>
        <taxon>Helotiales</taxon>
        <taxon>Dermateaceae</taxon>
        <taxon>Coleophoma</taxon>
    </lineage>
</organism>
<evidence type="ECO:0000313" key="4">
    <source>
        <dbReference type="Proteomes" id="UP000256328"/>
    </source>
</evidence>
<dbReference type="OrthoDB" id="542013at2759"/>
<dbReference type="PANTHER" id="PTHR24320:SF152">
    <property type="entry name" value="SHORT-CHAIN DEHYDROGENASE_REDUCTASE FAMILY PROTEIN"/>
    <property type="match status" value="1"/>
</dbReference>
<dbReference type="SUPFAM" id="SSF51735">
    <property type="entry name" value="NAD(P)-binding Rossmann-fold domains"/>
    <property type="match status" value="1"/>
</dbReference>
<reference evidence="3 4" key="1">
    <citation type="journal article" date="2018" name="IMA Fungus">
        <title>IMA Genome-F 9: Draft genome sequence of Annulohypoxylon stygium, Aspergillus mulundensis, Berkeleyomyces basicola (syn. Thielaviopsis basicola), Ceratocystis smalleyi, two Cercospora beticola strains, Coleophoma cylindrospora, Fusarium fracticaudum, Phialophora cf. hyalina, and Morchella septimelata.</title>
        <authorList>
            <person name="Wingfield B.D."/>
            <person name="Bills G.F."/>
            <person name="Dong Y."/>
            <person name="Huang W."/>
            <person name="Nel W.J."/>
            <person name="Swalarsk-Parry B.S."/>
            <person name="Vaghefi N."/>
            <person name="Wilken P.M."/>
            <person name="An Z."/>
            <person name="de Beer Z.W."/>
            <person name="De Vos L."/>
            <person name="Chen L."/>
            <person name="Duong T.A."/>
            <person name="Gao Y."/>
            <person name="Hammerbacher A."/>
            <person name="Kikkert J.R."/>
            <person name="Li Y."/>
            <person name="Li H."/>
            <person name="Li K."/>
            <person name="Li Q."/>
            <person name="Liu X."/>
            <person name="Ma X."/>
            <person name="Naidoo K."/>
            <person name="Pethybridge S.J."/>
            <person name="Sun J."/>
            <person name="Steenkamp E.T."/>
            <person name="van der Nest M.A."/>
            <person name="van Wyk S."/>
            <person name="Wingfield M.J."/>
            <person name="Xiong C."/>
            <person name="Yue Q."/>
            <person name="Zhang X."/>
        </authorList>
    </citation>
    <scope>NUCLEOTIDE SEQUENCE [LARGE SCALE GENOMIC DNA]</scope>
    <source>
        <strain evidence="3 4">BP5796</strain>
    </source>
</reference>
<gene>
    <name evidence="3" type="ORF">BP5796_10790</name>
</gene>
<evidence type="ECO:0000256" key="2">
    <source>
        <dbReference type="ARBA" id="ARBA00023002"/>
    </source>
</evidence>
<evidence type="ECO:0000256" key="1">
    <source>
        <dbReference type="ARBA" id="ARBA00006484"/>
    </source>
</evidence>
<accession>A0A3D8QL97</accession>
<proteinExistence type="inferred from homology"/>
<sequence length="320" mass="35690">MSFTHTVLITGGTTGLGFQCALAIAREHPEFLIVITARTDSNSAAATINKTLRQKNVVFLPIDLSNLTTVRSFVTDWETKKYPSICTLVLNAGLQFPEGLRKTVDGIEATFGINHVGNTLLFYLLLPHLVNNVRVVVTSSGTHDPAQKSGLPDAKYTTAEELAYPAPEAAQIDGRQRYTTSKLCNVLWAYALHRRFKSVEGRSMTVNAFDPGLMPGTGLAREYSAPMRWIWTSLMPRIIPLMRALFHPNVHTPRESGESLAWLAASPDIEGASGEYYEGRKKVKSSVDSYNERYQEDLWEWTIKFTAKSPEEISRFEKAC</sequence>
<dbReference type="EMBL" id="PDLN01000017">
    <property type="protein sequence ID" value="RDW62488.1"/>
    <property type="molecule type" value="Genomic_DNA"/>
</dbReference>
<dbReference type="Pfam" id="PF00106">
    <property type="entry name" value="adh_short"/>
    <property type="match status" value="1"/>
</dbReference>
<dbReference type="InterPro" id="IPR036291">
    <property type="entry name" value="NAD(P)-bd_dom_sf"/>
</dbReference>
<dbReference type="Gene3D" id="3.40.50.720">
    <property type="entry name" value="NAD(P)-binding Rossmann-like Domain"/>
    <property type="match status" value="1"/>
</dbReference>
<keyword evidence="4" id="KW-1185">Reference proteome</keyword>
<name>A0A3D8QL97_9HELO</name>
<dbReference type="Proteomes" id="UP000256328">
    <property type="component" value="Unassembled WGS sequence"/>
</dbReference>
<comment type="caution">
    <text evidence="3">The sequence shown here is derived from an EMBL/GenBank/DDBJ whole genome shotgun (WGS) entry which is preliminary data.</text>
</comment>
<protein>
    <submittedName>
        <fullName evidence="3">Uncharacterized protein</fullName>
    </submittedName>
</protein>